<name>A0A7R8CVK6_LEPSM</name>
<sequence>MIHLFSTTLTLGSRFLEKVPLTVVRTMSSSNRGKSQLLDIDGQRIHVTTYGSGRHPVLLMPGALGSGETDMKSLTDNSSRDMDWTLIAWDPPGYGKSRPPSRIFPSDFYVKDAESGVQTMAKLGFDNFSLAGWSDGGISALIAAAQYPSLIKKCLVWGTNAYFTQEDYDMINKVRDVSKWSPRMREPMENMYGVDGFPVLWNDWVEAIAQIMKNNGGDICKNLLGDIKCPTLIIHGDKDAMVAPEHPNYLEKNIIGFFANSSSYGEICKVSVEDEETSNFKEDIEISLETPPHELFTPPGSEMNVPFRVTNTNPINEYQLMVSFRERFTTSKRPC</sequence>
<reference evidence="2" key="1">
    <citation type="submission" date="2021-02" db="EMBL/GenBank/DDBJ databases">
        <authorList>
            <person name="Bekaert M."/>
        </authorList>
    </citation>
    <scope>NUCLEOTIDE SEQUENCE</scope>
    <source>
        <strain evidence="2">IoA-00</strain>
    </source>
</reference>
<protein>
    <submittedName>
        <fullName evidence="2">BPHL</fullName>
        <ecNumber evidence="2">3.1.-.-</ecNumber>
    </submittedName>
</protein>
<dbReference type="Pfam" id="PF00561">
    <property type="entry name" value="Abhydrolase_1"/>
    <property type="match status" value="1"/>
</dbReference>
<dbReference type="EC" id="3.1.-.-" evidence="2"/>
<dbReference type="PANTHER" id="PTHR46331">
    <property type="entry name" value="VALACYCLOVIR HYDROLASE"/>
    <property type="match status" value="1"/>
</dbReference>
<dbReference type="InterPro" id="IPR029058">
    <property type="entry name" value="AB_hydrolase_fold"/>
</dbReference>
<dbReference type="OrthoDB" id="19657at2759"/>
<feature type="domain" description="AB hydrolase-1" evidence="1">
    <location>
        <begin position="56"/>
        <end position="186"/>
    </location>
</feature>
<dbReference type="Gene3D" id="3.40.50.1820">
    <property type="entry name" value="alpha/beta hydrolase"/>
    <property type="match status" value="1"/>
</dbReference>
<organism evidence="2 3">
    <name type="scientific">Lepeophtheirus salmonis</name>
    <name type="common">Salmon louse</name>
    <name type="synonym">Caligus salmonis</name>
    <dbReference type="NCBI Taxonomy" id="72036"/>
    <lineage>
        <taxon>Eukaryota</taxon>
        <taxon>Metazoa</taxon>
        <taxon>Ecdysozoa</taxon>
        <taxon>Arthropoda</taxon>
        <taxon>Crustacea</taxon>
        <taxon>Multicrustacea</taxon>
        <taxon>Hexanauplia</taxon>
        <taxon>Copepoda</taxon>
        <taxon>Siphonostomatoida</taxon>
        <taxon>Caligidae</taxon>
        <taxon>Lepeophtheirus</taxon>
    </lineage>
</organism>
<dbReference type="GO" id="GO:0017171">
    <property type="term" value="F:serine hydrolase activity"/>
    <property type="evidence" value="ECO:0007669"/>
    <property type="project" value="TreeGrafter"/>
</dbReference>
<keyword evidence="3" id="KW-1185">Reference proteome</keyword>
<evidence type="ECO:0000313" key="3">
    <source>
        <dbReference type="Proteomes" id="UP000675881"/>
    </source>
</evidence>
<dbReference type="PANTHER" id="PTHR46331:SF2">
    <property type="entry name" value="VALACYCLOVIR HYDROLASE"/>
    <property type="match status" value="1"/>
</dbReference>
<dbReference type="Proteomes" id="UP000675881">
    <property type="component" value="Chromosome 5"/>
</dbReference>
<evidence type="ECO:0000313" key="2">
    <source>
        <dbReference type="EMBL" id="CAF2945660.1"/>
    </source>
</evidence>
<accession>A0A7R8CVK6</accession>
<proteinExistence type="predicted"/>
<dbReference type="SUPFAM" id="SSF53474">
    <property type="entry name" value="alpha/beta-Hydrolases"/>
    <property type="match status" value="1"/>
</dbReference>
<gene>
    <name evidence="2" type="ORF">LSAA_9746</name>
</gene>
<dbReference type="AlphaFoldDB" id="A0A7R8CVK6"/>
<dbReference type="InterPro" id="IPR000073">
    <property type="entry name" value="AB_hydrolase_1"/>
</dbReference>
<dbReference type="EMBL" id="HG994584">
    <property type="protein sequence ID" value="CAF2945660.1"/>
    <property type="molecule type" value="Genomic_DNA"/>
</dbReference>
<evidence type="ECO:0000259" key="1">
    <source>
        <dbReference type="Pfam" id="PF00561"/>
    </source>
</evidence>
<keyword evidence="2" id="KW-0378">Hydrolase</keyword>